<keyword evidence="3" id="KW-1185">Reference proteome</keyword>
<evidence type="ECO:0000313" key="2">
    <source>
        <dbReference type="EMBL" id="KAH3687004.1"/>
    </source>
</evidence>
<dbReference type="Proteomes" id="UP000774326">
    <property type="component" value="Unassembled WGS sequence"/>
</dbReference>
<reference evidence="2" key="2">
    <citation type="submission" date="2021-01" db="EMBL/GenBank/DDBJ databases">
        <authorList>
            <person name="Schikora-Tamarit M.A."/>
        </authorList>
    </citation>
    <scope>NUCLEOTIDE SEQUENCE</scope>
    <source>
        <strain evidence="2">CBS2887</strain>
    </source>
</reference>
<keyword evidence="1" id="KW-0472">Membrane</keyword>
<accession>A0A9P8TQ90</accession>
<sequence>MKRAKKADPAIAPKAMNTVPSGADDLQMFGLEAALGGVIVGVTQACVVVDVVAEIFGKLNTGMDEVASVVVVSAVVVSAAVVEVVNVGRVEESSLACNWCNVVVILDIVDIVNLAVFDLLL</sequence>
<keyword evidence="1" id="KW-0812">Transmembrane</keyword>
<reference evidence="2" key="1">
    <citation type="journal article" date="2021" name="Open Biol.">
        <title>Shared evolutionary footprints suggest mitochondrial oxidative damage underlies multiple complex I losses in fungi.</title>
        <authorList>
            <person name="Schikora-Tamarit M.A."/>
            <person name="Marcet-Houben M."/>
            <person name="Nosek J."/>
            <person name="Gabaldon T."/>
        </authorList>
    </citation>
    <scope>NUCLEOTIDE SEQUENCE</scope>
    <source>
        <strain evidence="2">CBS2887</strain>
    </source>
</reference>
<dbReference type="AlphaFoldDB" id="A0A9P8TQ90"/>
<protein>
    <submittedName>
        <fullName evidence="2">Uncharacterized protein</fullName>
    </submittedName>
</protein>
<dbReference type="EMBL" id="JAEUBG010001046">
    <property type="protein sequence ID" value="KAH3687004.1"/>
    <property type="molecule type" value="Genomic_DNA"/>
</dbReference>
<gene>
    <name evidence="2" type="ORF">WICPIJ_002029</name>
</gene>
<name>A0A9P8TQ90_WICPI</name>
<feature type="transmembrane region" description="Helical" evidence="1">
    <location>
        <begin position="99"/>
        <end position="120"/>
    </location>
</feature>
<organism evidence="2 3">
    <name type="scientific">Wickerhamomyces pijperi</name>
    <name type="common">Yeast</name>
    <name type="synonym">Pichia pijperi</name>
    <dbReference type="NCBI Taxonomy" id="599730"/>
    <lineage>
        <taxon>Eukaryota</taxon>
        <taxon>Fungi</taxon>
        <taxon>Dikarya</taxon>
        <taxon>Ascomycota</taxon>
        <taxon>Saccharomycotina</taxon>
        <taxon>Saccharomycetes</taxon>
        <taxon>Phaffomycetales</taxon>
        <taxon>Wickerhamomycetaceae</taxon>
        <taxon>Wickerhamomyces</taxon>
    </lineage>
</organism>
<evidence type="ECO:0000313" key="3">
    <source>
        <dbReference type="Proteomes" id="UP000774326"/>
    </source>
</evidence>
<feature type="transmembrane region" description="Helical" evidence="1">
    <location>
        <begin position="66"/>
        <end position="87"/>
    </location>
</feature>
<proteinExistence type="predicted"/>
<keyword evidence="1" id="KW-1133">Transmembrane helix</keyword>
<evidence type="ECO:0000256" key="1">
    <source>
        <dbReference type="SAM" id="Phobius"/>
    </source>
</evidence>
<comment type="caution">
    <text evidence="2">The sequence shown here is derived from an EMBL/GenBank/DDBJ whole genome shotgun (WGS) entry which is preliminary data.</text>
</comment>